<dbReference type="GO" id="GO:0005923">
    <property type="term" value="C:bicellular tight junction"/>
    <property type="evidence" value="ECO:0007669"/>
    <property type="project" value="UniProtKB-SubCell"/>
</dbReference>
<keyword evidence="7 8" id="KW-0472">Membrane</keyword>
<dbReference type="PROSITE" id="PS01346">
    <property type="entry name" value="CLAUDIN"/>
    <property type="match status" value="1"/>
</dbReference>
<evidence type="ECO:0000256" key="6">
    <source>
        <dbReference type="ARBA" id="ARBA00022989"/>
    </source>
</evidence>
<evidence type="ECO:0000256" key="7">
    <source>
        <dbReference type="ARBA" id="ARBA00023136"/>
    </source>
</evidence>
<proteinExistence type="inferred from homology"/>
<reference evidence="9 10" key="1">
    <citation type="submission" date="2019-09" db="EMBL/GenBank/DDBJ databases">
        <title>Bird 10,000 Genomes (B10K) Project - Family phase.</title>
        <authorList>
            <person name="Zhang G."/>
        </authorList>
    </citation>
    <scope>NUCLEOTIDE SEQUENCE [LARGE SCALE GENOMIC DNA]</scope>
    <source>
        <strain evidence="9">B10K-DU-001-06</strain>
        <tissue evidence="9">Muscle</tissue>
    </source>
</reference>
<dbReference type="PRINTS" id="PR01077">
    <property type="entry name" value="CLAUDIN"/>
</dbReference>
<gene>
    <name evidence="9" type="primary">Cldn4_1</name>
    <name evidence="9" type="ORF">SAKLUC_R06608</name>
</gene>
<keyword evidence="6 8" id="KW-1133">Transmembrane helix</keyword>
<dbReference type="Proteomes" id="UP000558958">
    <property type="component" value="Unassembled WGS sequence"/>
</dbReference>
<keyword evidence="3 8" id="KW-1003">Cell membrane</keyword>
<evidence type="ECO:0000256" key="3">
    <source>
        <dbReference type="ARBA" id="ARBA00022475"/>
    </source>
</evidence>
<organism evidence="9 10">
    <name type="scientific">Sakesphorus luctuosus</name>
    <dbReference type="NCBI Taxonomy" id="419690"/>
    <lineage>
        <taxon>Eukaryota</taxon>
        <taxon>Metazoa</taxon>
        <taxon>Chordata</taxon>
        <taxon>Craniata</taxon>
        <taxon>Vertebrata</taxon>
        <taxon>Euteleostomi</taxon>
        <taxon>Archelosauria</taxon>
        <taxon>Archosauria</taxon>
        <taxon>Dinosauria</taxon>
        <taxon>Saurischia</taxon>
        <taxon>Theropoda</taxon>
        <taxon>Coelurosauria</taxon>
        <taxon>Aves</taxon>
        <taxon>Neognathae</taxon>
        <taxon>Neoaves</taxon>
        <taxon>Telluraves</taxon>
        <taxon>Australaves</taxon>
        <taxon>Passeriformes</taxon>
        <taxon>Thamnophilidae</taxon>
        <taxon>Sakesphorus</taxon>
    </lineage>
</organism>
<comment type="caution">
    <text evidence="9">The sequence shown here is derived from an EMBL/GenBank/DDBJ whole genome shotgun (WGS) entry which is preliminary data.</text>
</comment>
<dbReference type="Gene3D" id="1.20.140.150">
    <property type="match status" value="1"/>
</dbReference>
<accession>A0A7K8YKH9</accession>
<dbReference type="Pfam" id="PF00822">
    <property type="entry name" value="PMP22_Claudin"/>
    <property type="match status" value="1"/>
</dbReference>
<name>A0A7K8YKH9_9PASS</name>
<comment type="caution">
    <text evidence="8">Lacks conserved residue(s) required for the propagation of feature annotation.</text>
</comment>
<keyword evidence="4 8" id="KW-0812">Transmembrane</keyword>
<feature type="non-terminal residue" evidence="9">
    <location>
        <position position="1"/>
    </location>
</feature>
<evidence type="ECO:0000313" key="9">
    <source>
        <dbReference type="EMBL" id="NXG03259.1"/>
    </source>
</evidence>
<keyword evidence="5 8" id="KW-0965">Cell junction</keyword>
<evidence type="ECO:0000256" key="1">
    <source>
        <dbReference type="ARBA" id="ARBA00008295"/>
    </source>
</evidence>
<comment type="function">
    <text evidence="8">Claudins function as major constituents of the tight junction complexes that regulate the permeability of epithelia.</text>
</comment>
<feature type="transmembrane region" description="Helical" evidence="8">
    <location>
        <begin position="78"/>
        <end position="99"/>
    </location>
</feature>
<dbReference type="EMBL" id="VWZD01004302">
    <property type="protein sequence ID" value="NXG03259.1"/>
    <property type="molecule type" value="Genomic_DNA"/>
</dbReference>
<evidence type="ECO:0000256" key="2">
    <source>
        <dbReference type="ARBA" id="ARBA00022427"/>
    </source>
</evidence>
<dbReference type="AlphaFoldDB" id="A0A7K8YKH9"/>
<evidence type="ECO:0000313" key="10">
    <source>
        <dbReference type="Proteomes" id="UP000558958"/>
    </source>
</evidence>
<dbReference type="GO" id="GO:0005886">
    <property type="term" value="C:plasma membrane"/>
    <property type="evidence" value="ECO:0007669"/>
    <property type="project" value="UniProtKB-SubCell"/>
</dbReference>
<dbReference type="GO" id="GO:0005198">
    <property type="term" value="F:structural molecule activity"/>
    <property type="evidence" value="ECO:0007669"/>
    <property type="project" value="InterPro"/>
</dbReference>
<evidence type="ECO:0000256" key="4">
    <source>
        <dbReference type="ARBA" id="ARBA00022692"/>
    </source>
</evidence>
<feature type="transmembrane region" description="Helical" evidence="8">
    <location>
        <begin position="119"/>
        <end position="140"/>
    </location>
</feature>
<dbReference type="InterPro" id="IPR006187">
    <property type="entry name" value="Claudin"/>
</dbReference>
<dbReference type="InterPro" id="IPR017974">
    <property type="entry name" value="Claudin_CS"/>
</dbReference>
<dbReference type="PANTHER" id="PTHR12002">
    <property type="entry name" value="CLAUDIN"/>
    <property type="match status" value="1"/>
</dbReference>
<feature type="non-terminal residue" evidence="9">
    <location>
        <position position="208"/>
    </location>
</feature>
<evidence type="ECO:0000256" key="5">
    <source>
        <dbReference type="ARBA" id="ARBA00022949"/>
    </source>
</evidence>
<comment type="subcellular location">
    <subcellularLocation>
        <location evidence="8">Cell junction</location>
        <location evidence="8">Tight junction</location>
    </subcellularLocation>
    <subcellularLocation>
        <location evidence="8">Cell membrane</location>
        <topology evidence="8">Multi-pass membrane protein</topology>
    </subcellularLocation>
</comment>
<sequence length="208" mass="22580">MAMMSMHMGGLVMCLVGWLGSILTCALPMWKVTTVISSSLAAAQVCSQGLWMSCAYDNSGQMQCRAYDSLMEVTSDLLSARMMVVTSLFVAFAAFLIFLSSGDFTRCRDDNGSQNRFTVVSGALLLTAGILIIVPVSWTANNVVNNFYNPIGSDALRREMGASLYIGWVSSFLLIFGGIILCRSGVQSQENSYSRNYRGTKTCGPVSY</sequence>
<feature type="transmembrane region" description="Helical" evidence="8">
    <location>
        <begin position="160"/>
        <end position="182"/>
    </location>
</feature>
<comment type="similarity">
    <text evidence="1 8">Belongs to the claudin family.</text>
</comment>
<keyword evidence="2 8" id="KW-0796">Tight junction</keyword>
<keyword evidence="10" id="KW-1185">Reference proteome</keyword>
<protein>
    <recommendedName>
        <fullName evidence="8">Claudin</fullName>
    </recommendedName>
</protein>
<evidence type="ECO:0000256" key="8">
    <source>
        <dbReference type="RuleBase" id="RU060637"/>
    </source>
</evidence>
<dbReference type="InterPro" id="IPR004031">
    <property type="entry name" value="PMP22/EMP/MP20/Claudin"/>
</dbReference>